<sequence length="258" mass="27118">MPAEVQQGFGRAASVLAVIGASTTGPMRASDIARATGLGPSTTARLLATLDELGYVAKVGDMPGYTIGTTVLRLASEGLNQNPVHRESRAIAEELANRTGFSANVAVRDGNRLIYLCHFEGRHAPKSHTMIGMSQPLHASALGKCLLLDTTEDERRELLGELPVYTAATIATQEALTRELERVRQAGAAVEDQELALGRLGTAAPIRGPEGGVVAAISISGRLSLLREHGIDRLTEDAVEAADRISVGLGLITAVAHD</sequence>
<dbReference type="InterPro" id="IPR014757">
    <property type="entry name" value="Tscrpt_reg_IclR_C"/>
</dbReference>
<keyword evidence="7" id="KW-1185">Reference proteome</keyword>
<dbReference type="PANTHER" id="PTHR30136">
    <property type="entry name" value="HELIX-TURN-HELIX TRANSCRIPTIONAL REGULATOR, ICLR FAMILY"/>
    <property type="match status" value="1"/>
</dbReference>
<evidence type="ECO:0000256" key="1">
    <source>
        <dbReference type="ARBA" id="ARBA00023015"/>
    </source>
</evidence>
<evidence type="ECO:0000259" key="4">
    <source>
        <dbReference type="PROSITE" id="PS51077"/>
    </source>
</evidence>
<dbReference type="PROSITE" id="PS51077">
    <property type="entry name" value="HTH_ICLR"/>
    <property type="match status" value="1"/>
</dbReference>
<dbReference type="Gene3D" id="3.30.450.40">
    <property type="match status" value="1"/>
</dbReference>
<dbReference type="RefSeq" id="WP_106362553.1">
    <property type="nucleotide sequence ID" value="NZ_PVTJ01000001.1"/>
</dbReference>
<dbReference type="Pfam" id="PF01614">
    <property type="entry name" value="IclR_C"/>
    <property type="match status" value="1"/>
</dbReference>
<dbReference type="PROSITE" id="PS51078">
    <property type="entry name" value="ICLR_ED"/>
    <property type="match status" value="1"/>
</dbReference>
<dbReference type="SUPFAM" id="SSF55781">
    <property type="entry name" value="GAF domain-like"/>
    <property type="match status" value="1"/>
</dbReference>
<dbReference type="EMBL" id="PVTJ01000001">
    <property type="protein sequence ID" value="PRY62548.1"/>
    <property type="molecule type" value="Genomic_DNA"/>
</dbReference>
<dbReference type="SMART" id="SM00346">
    <property type="entry name" value="HTH_ICLR"/>
    <property type="match status" value="1"/>
</dbReference>
<comment type="caution">
    <text evidence="6">The sequence shown here is derived from an EMBL/GenBank/DDBJ whole genome shotgun (WGS) entry which is preliminary data.</text>
</comment>
<dbReference type="Proteomes" id="UP000238176">
    <property type="component" value="Unassembled WGS sequence"/>
</dbReference>
<dbReference type="PANTHER" id="PTHR30136:SF24">
    <property type="entry name" value="HTH-TYPE TRANSCRIPTIONAL REPRESSOR ALLR"/>
    <property type="match status" value="1"/>
</dbReference>
<accession>A0A2T0UXH6</accession>
<dbReference type="SUPFAM" id="SSF46785">
    <property type="entry name" value="Winged helix' DNA-binding domain"/>
    <property type="match status" value="1"/>
</dbReference>
<feature type="domain" description="IclR-ED" evidence="5">
    <location>
        <begin position="70"/>
        <end position="251"/>
    </location>
</feature>
<keyword evidence="3" id="KW-0804">Transcription</keyword>
<keyword evidence="1" id="KW-0805">Transcription regulation</keyword>
<keyword evidence="2" id="KW-0238">DNA-binding</keyword>
<proteinExistence type="predicted"/>
<evidence type="ECO:0000256" key="2">
    <source>
        <dbReference type="ARBA" id="ARBA00023125"/>
    </source>
</evidence>
<gene>
    <name evidence="6" type="ORF">B0I28_101882</name>
</gene>
<dbReference type="GO" id="GO:0045892">
    <property type="term" value="P:negative regulation of DNA-templated transcription"/>
    <property type="evidence" value="ECO:0007669"/>
    <property type="project" value="TreeGrafter"/>
</dbReference>
<evidence type="ECO:0000313" key="7">
    <source>
        <dbReference type="Proteomes" id="UP000238176"/>
    </source>
</evidence>
<dbReference type="InterPro" id="IPR050707">
    <property type="entry name" value="HTH_MetabolicPath_Reg"/>
</dbReference>
<evidence type="ECO:0000313" key="6">
    <source>
        <dbReference type="EMBL" id="PRY62548.1"/>
    </source>
</evidence>
<dbReference type="GO" id="GO:0003677">
    <property type="term" value="F:DNA binding"/>
    <property type="evidence" value="ECO:0007669"/>
    <property type="project" value="UniProtKB-KW"/>
</dbReference>
<dbReference type="AlphaFoldDB" id="A0A2T0UXH6"/>
<dbReference type="Gene3D" id="1.10.10.10">
    <property type="entry name" value="Winged helix-like DNA-binding domain superfamily/Winged helix DNA-binding domain"/>
    <property type="match status" value="1"/>
</dbReference>
<evidence type="ECO:0000259" key="5">
    <source>
        <dbReference type="PROSITE" id="PS51078"/>
    </source>
</evidence>
<dbReference type="InterPro" id="IPR036390">
    <property type="entry name" value="WH_DNA-bd_sf"/>
</dbReference>
<dbReference type="GO" id="GO:0003700">
    <property type="term" value="F:DNA-binding transcription factor activity"/>
    <property type="evidence" value="ECO:0007669"/>
    <property type="project" value="TreeGrafter"/>
</dbReference>
<dbReference type="InterPro" id="IPR005471">
    <property type="entry name" value="Tscrpt_reg_IclR_N"/>
</dbReference>
<dbReference type="Pfam" id="PF09339">
    <property type="entry name" value="HTH_IclR"/>
    <property type="match status" value="1"/>
</dbReference>
<evidence type="ECO:0000256" key="3">
    <source>
        <dbReference type="ARBA" id="ARBA00023163"/>
    </source>
</evidence>
<dbReference type="InterPro" id="IPR029016">
    <property type="entry name" value="GAF-like_dom_sf"/>
</dbReference>
<organism evidence="6 7">
    <name type="scientific">Glycomyces artemisiae</name>
    <dbReference type="NCBI Taxonomy" id="1076443"/>
    <lineage>
        <taxon>Bacteria</taxon>
        <taxon>Bacillati</taxon>
        <taxon>Actinomycetota</taxon>
        <taxon>Actinomycetes</taxon>
        <taxon>Glycomycetales</taxon>
        <taxon>Glycomycetaceae</taxon>
        <taxon>Glycomyces</taxon>
    </lineage>
</organism>
<reference evidence="6 7" key="1">
    <citation type="submission" date="2018-03" db="EMBL/GenBank/DDBJ databases">
        <title>Genomic Encyclopedia of Type Strains, Phase III (KMG-III): the genomes of soil and plant-associated and newly described type strains.</title>
        <authorList>
            <person name="Whitman W."/>
        </authorList>
    </citation>
    <scope>NUCLEOTIDE SEQUENCE [LARGE SCALE GENOMIC DNA]</scope>
    <source>
        <strain evidence="6 7">CGMCC 4.7067</strain>
    </source>
</reference>
<feature type="domain" description="HTH iclR-type" evidence="4">
    <location>
        <begin position="6"/>
        <end position="69"/>
    </location>
</feature>
<dbReference type="OrthoDB" id="7274111at2"/>
<protein>
    <submittedName>
        <fullName evidence="6">IclR family transcriptional regulator</fullName>
    </submittedName>
</protein>
<dbReference type="InterPro" id="IPR036388">
    <property type="entry name" value="WH-like_DNA-bd_sf"/>
</dbReference>
<name>A0A2T0UXH6_9ACTN</name>